<protein>
    <submittedName>
        <fullName evidence="2">Uncharacterized protein</fullName>
    </submittedName>
</protein>
<dbReference type="PANTHER" id="PTHR14791">
    <property type="entry name" value="BOMB/KIRA PROTEINS"/>
    <property type="match status" value="1"/>
</dbReference>
<accession>A0AA88D5N7</accession>
<feature type="region of interest" description="Disordered" evidence="1">
    <location>
        <begin position="1"/>
        <end position="58"/>
    </location>
</feature>
<dbReference type="PANTHER" id="PTHR14791:SF42">
    <property type="entry name" value="F16L1.2 PROTEIN"/>
    <property type="match status" value="1"/>
</dbReference>
<dbReference type="InterPro" id="IPR051105">
    <property type="entry name" value="WWC/KIBRA_Hippo_Reg"/>
</dbReference>
<keyword evidence="3" id="KW-1185">Reference proteome</keyword>
<name>A0AA88D5N7_FICCA</name>
<evidence type="ECO:0000313" key="2">
    <source>
        <dbReference type="EMBL" id="GMN45325.1"/>
    </source>
</evidence>
<comment type="caution">
    <text evidence="2">The sequence shown here is derived from an EMBL/GenBank/DDBJ whole genome shotgun (WGS) entry which is preliminary data.</text>
</comment>
<dbReference type="AlphaFoldDB" id="A0AA88D5N7"/>
<proteinExistence type="predicted"/>
<dbReference type="Proteomes" id="UP001187192">
    <property type="component" value="Unassembled WGS sequence"/>
</dbReference>
<dbReference type="EMBL" id="BTGU01000020">
    <property type="protein sequence ID" value="GMN45325.1"/>
    <property type="molecule type" value="Genomic_DNA"/>
</dbReference>
<feature type="compositionally biased region" description="Low complexity" evidence="1">
    <location>
        <begin position="47"/>
        <end position="58"/>
    </location>
</feature>
<evidence type="ECO:0000256" key="1">
    <source>
        <dbReference type="SAM" id="MobiDB-lite"/>
    </source>
</evidence>
<organism evidence="2 3">
    <name type="scientific">Ficus carica</name>
    <name type="common">Common fig</name>
    <dbReference type="NCBI Taxonomy" id="3494"/>
    <lineage>
        <taxon>Eukaryota</taxon>
        <taxon>Viridiplantae</taxon>
        <taxon>Streptophyta</taxon>
        <taxon>Embryophyta</taxon>
        <taxon>Tracheophyta</taxon>
        <taxon>Spermatophyta</taxon>
        <taxon>Magnoliopsida</taxon>
        <taxon>eudicotyledons</taxon>
        <taxon>Gunneridae</taxon>
        <taxon>Pentapetalae</taxon>
        <taxon>rosids</taxon>
        <taxon>fabids</taxon>
        <taxon>Rosales</taxon>
        <taxon>Moraceae</taxon>
        <taxon>Ficeae</taxon>
        <taxon>Ficus</taxon>
    </lineage>
</organism>
<sequence length="112" mass="12362">MSLDLELNLTTSESPGKNRVAEDHFSKHNSSTTFSDLSIESTKQKKSSSSTSSRSSCPSWLTFEADQQEMVATVCMRCHMLVMLCKSSPACPNCKFVHPPETSPSTFIQVKP</sequence>
<gene>
    <name evidence="2" type="ORF">TIFTF001_014508</name>
</gene>
<evidence type="ECO:0000313" key="3">
    <source>
        <dbReference type="Proteomes" id="UP001187192"/>
    </source>
</evidence>
<reference evidence="2" key="1">
    <citation type="submission" date="2023-07" db="EMBL/GenBank/DDBJ databases">
        <title>draft genome sequence of fig (Ficus carica).</title>
        <authorList>
            <person name="Takahashi T."/>
            <person name="Nishimura K."/>
        </authorList>
    </citation>
    <scope>NUCLEOTIDE SEQUENCE</scope>
</reference>